<keyword evidence="4" id="KW-1003">Cell membrane</keyword>
<keyword evidence="5 14" id="KW-0812">Transmembrane</keyword>
<keyword evidence="10 14" id="KW-0472">Membrane</keyword>
<gene>
    <name evidence="16" type="ORF">B0A52_04338</name>
</gene>
<dbReference type="InterPro" id="IPR031846">
    <property type="entry name" value="Hvcn1"/>
</dbReference>
<dbReference type="GO" id="GO:0034702">
    <property type="term" value="C:monoatomic ion channel complex"/>
    <property type="evidence" value="ECO:0007669"/>
    <property type="project" value="UniProtKB-KW"/>
</dbReference>
<evidence type="ECO:0000256" key="8">
    <source>
        <dbReference type="ARBA" id="ARBA00023054"/>
    </source>
</evidence>
<dbReference type="Proteomes" id="UP000288859">
    <property type="component" value="Unassembled WGS sequence"/>
</dbReference>
<evidence type="ECO:0000313" key="17">
    <source>
        <dbReference type="Proteomes" id="UP000288859"/>
    </source>
</evidence>
<evidence type="ECO:0000256" key="1">
    <source>
        <dbReference type="ARBA" id="ARBA00004651"/>
    </source>
</evidence>
<organism evidence="16 17">
    <name type="scientific">Exophiala mesophila</name>
    <name type="common">Black yeast-like fungus</name>
    <dbReference type="NCBI Taxonomy" id="212818"/>
    <lineage>
        <taxon>Eukaryota</taxon>
        <taxon>Fungi</taxon>
        <taxon>Dikarya</taxon>
        <taxon>Ascomycota</taxon>
        <taxon>Pezizomycotina</taxon>
        <taxon>Eurotiomycetes</taxon>
        <taxon>Chaetothyriomycetidae</taxon>
        <taxon>Chaetothyriales</taxon>
        <taxon>Herpotrichiellaceae</taxon>
        <taxon>Exophiala</taxon>
    </lineage>
</organism>
<dbReference type="GO" id="GO:0030171">
    <property type="term" value="F:voltage-gated proton channel activity"/>
    <property type="evidence" value="ECO:0007669"/>
    <property type="project" value="InterPro"/>
</dbReference>
<keyword evidence="11" id="KW-0407">Ion channel</keyword>
<name>A0A438N8G8_EXOME</name>
<evidence type="ECO:0000256" key="14">
    <source>
        <dbReference type="SAM" id="Phobius"/>
    </source>
</evidence>
<dbReference type="Pfam" id="PF00520">
    <property type="entry name" value="Ion_trans"/>
    <property type="match status" value="1"/>
</dbReference>
<keyword evidence="3" id="KW-0813">Transport</keyword>
<dbReference type="PANTHER" id="PTHR46480">
    <property type="entry name" value="F20B24.22"/>
    <property type="match status" value="1"/>
</dbReference>
<keyword evidence="8 13" id="KW-0175">Coiled coil</keyword>
<evidence type="ECO:0000256" key="11">
    <source>
        <dbReference type="ARBA" id="ARBA00023303"/>
    </source>
</evidence>
<proteinExistence type="predicted"/>
<dbReference type="AlphaFoldDB" id="A0A438N8G8"/>
<keyword evidence="9" id="KW-0406">Ion transport</keyword>
<evidence type="ECO:0000256" key="4">
    <source>
        <dbReference type="ARBA" id="ARBA00022475"/>
    </source>
</evidence>
<reference evidence="16 17" key="1">
    <citation type="submission" date="2017-03" db="EMBL/GenBank/DDBJ databases">
        <title>Genomes of endolithic fungi from Antarctica.</title>
        <authorList>
            <person name="Coleine C."/>
            <person name="Masonjones S."/>
            <person name="Stajich J.E."/>
        </authorList>
    </citation>
    <scope>NUCLEOTIDE SEQUENCE [LARGE SCALE GENOMIC DNA]</scope>
    <source>
        <strain evidence="16 17">CCFEE 6314</strain>
    </source>
</reference>
<protein>
    <recommendedName>
        <fullName evidence="2">Voltage-gated hydrogen channel 1</fullName>
    </recommendedName>
    <alternativeName>
        <fullName evidence="12">Hydrogen voltage-gated channel 1</fullName>
    </alternativeName>
</protein>
<feature type="transmembrane region" description="Helical" evidence="14">
    <location>
        <begin position="60"/>
        <end position="82"/>
    </location>
</feature>
<evidence type="ECO:0000256" key="10">
    <source>
        <dbReference type="ARBA" id="ARBA00023136"/>
    </source>
</evidence>
<evidence type="ECO:0000256" key="9">
    <source>
        <dbReference type="ARBA" id="ARBA00023065"/>
    </source>
</evidence>
<evidence type="ECO:0000259" key="15">
    <source>
        <dbReference type="Pfam" id="PF00520"/>
    </source>
</evidence>
<feature type="transmembrane region" description="Helical" evidence="14">
    <location>
        <begin position="33"/>
        <end position="54"/>
    </location>
</feature>
<keyword evidence="6" id="KW-0851">Voltage-gated channel</keyword>
<dbReference type="GO" id="GO:0005886">
    <property type="term" value="C:plasma membrane"/>
    <property type="evidence" value="ECO:0007669"/>
    <property type="project" value="UniProtKB-SubCell"/>
</dbReference>
<accession>A0A438N8G8</accession>
<feature type="domain" description="Ion transport" evidence="15">
    <location>
        <begin position="29"/>
        <end position="105"/>
    </location>
</feature>
<dbReference type="InterPro" id="IPR005821">
    <property type="entry name" value="Ion_trans_dom"/>
</dbReference>
<comment type="subcellular location">
    <subcellularLocation>
        <location evidence="1">Cell membrane</location>
        <topology evidence="1">Multi-pass membrane protein</topology>
    </subcellularLocation>
</comment>
<dbReference type="EMBL" id="NAJM01000015">
    <property type="protein sequence ID" value="RVX71939.1"/>
    <property type="molecule type" value="Genomic_DNA"/>
</dbReference>
<evidence type="ECO:0000313" key="16">
    <source>
        <dbReference type="EMBL" id="RVX71939.1"/>
    </source>
</evidence>
<dbReference type="OrthoDB" id="427456at2759"/>
<sequence>MVPLLRPRSRDPRHLLHDEGFDVETWTQAIEALAHLSLAFCSLFMAELLARLIAFGPRYFLSWFHAFDAIVVIGAFVIELTITDPMEQAGSLVIILRLWRVFKIVGEISAGAEEEMAALQKQIEKLKHKNEEILKENHDLRAKVQTAAGTSTIDDANSHDSGR</sequence>
<keyword evidence="7 14" id="KW-1133">Transmembrane helix</keyword>
<evidence type="ECO:0000256" key="6">
    <source>
        <dbReference type="ARBA" id="ARBA00022882"/>
    </source>
</evidence>
<dbReference type="PANTHER" id="PTHR46480:SF1">
    <property type="entry name" value="VOLTAGE-GATED HYDROGEN CHANNEL 1"/>
    <property type="match status" value="1"/>
</dbReference>
<evidence type="ECO:0000256" key="7">
    <source>
        <dbReference type="ARBA" id="ARBA00022989"/>
    </source>
</evidence>
<dbReference type="InterPro" id="IPR027359">
    <property type="entry name" value="Volt_channel_dom_sf"/>
</dbReference>
<evidence type="ECO:0000256" key="3">
    <source>
        <dbReference type="ARBA" id="ARBA00022448"/>
    </source>
</evidence>
<evidence type="ECO:0000256" key="12">
    <source>
        <dbReference type="ARBA" id="ARBA00031989"/>
    </source>
</evidence>
<evidence type="ECO:0000256" key="13">
    <source>
        <dbReference type="SAM" id="Coils"/>
    </source>
</evidence>
<evidence type="ECO:0000256" key="5">
    <source>
        <dbReference type="ARBA" id="ARBA00022692"/>
    </source>
</evidence>
<evidence type="ECO:0000256" key="2">
    <source>
        <dbReference type="ARBA" id="ARBA00015897"/>
    </source>
</evidence>
<dbReference type="VEuPathDB" id="FungiDB:PV10_08661"/>
<dbReference type="Gene3D" id="1.20.120.350">
    <property type="entry name" value="Voltage-gated potassium channels. Chain C"/>
    <property type="match status" value="1"/>
</dbReference>
<feature type="coiled-coil region" evidence="13">
    <location>
        <begin position="109"/>
        <end position="143"/>
    </location>
</feature>
<dbReference type="SUPFAM" id="SSF81324">
    <property type="entry name" value="Voltage-gated potassium channels"/>
    <property type="match status" value="1"/>
</dbReference>
<comment type="caution">
    <text evidence="16">The sequence shown here is derived from an EMBL/GenBank/DDBJ whole genome shotgun (WGS) entry which is preliminary data.</text>
</comment>